<organism evidence="10 11">
    <name type="scientific">Labrys okinawensis</name>
    <dbReference type="NCBI Taxonomy" id="346911"/>
    <lineage>
        <taxon>Bacteria</taxon>
        <taxon>Pseudomonadati</taxon>
        <taxon>Pseudomonadota</taxon>
        <taxon>Alphaproteobacteria</taxon>
        <taxon>Hyphomicrobiales</taxon>
        <taxon>Xanthobacteraceae</taxon>
        <taxon>Labrys</taxon>
    </lineage>
</organism>
<evidence type="ECO:0000256" key="4">
    <source>
        <dbReference type="ARBA" id="ARBA00022692"/>
    </source>
</evidence>
<sequence length="114" mass="12278">MSSAVMTYAALVIAVILEIIATSLLKASDEFTRLWPTVMMGLCYMAAFYFLSYTLRTMPVGIAYALWSGIGIVLISVIGFVVFNQSLDLPAIIGIGLILAGVVIINLMSKSISH</sequence>
<dbReference type="InterPro" id="IPR000390">
    <property type="entry name" value="Small_drug/metabolite_transptr"/>
</dbReference>
<comment type="caution">
    <text evidence="10">The sequence shown here is derived from an EMBL/GenBank/DDBJ whole genome shotgun (WGS) entry which is preliminary data.</text>
</comment>
<evidence type="ECO:0000256" key="7">
    <source>
        <dbReference type="ARBA" id="ARBA00038032"/>
    </source>
</evidence>
<evidence type="ECO:0000313" key="11">
    <source>
        <dbReference type="Proteomes" id="UP000237682"/>
    </source>
</evidence>
<dbReference type="GO" id="GO:0015297">
    <property type="term" value="F:antiporter activity"/>
    <property type="evidence" value="ECO:0007669"/>
    <property type="project" value="TreeGrafter"/>
</dbReference>
<dbReference type="GO" id="GO:0015199">
    <property type="term" value="F:amino-acid betaine transmembrane transporter activity"/>
    <property type="evidence" value="ECO:0007669"/>
    <property type="project" value="TreeGrafter"/>
</dbReference>
<dbReference type="PANTHER" id="PTHR30561">
    <property type="entry name" value="SMR FAMILY PROTON-DEPENDENT DRUG EFFLUX TRANSPORTER SUGE"/>
    <property type="match status" value="1"/>
</dbReference>
<evidence type="ECO:0000256" key="3">
    <source>
        <dbReference type="ARBA" id="ARBA00022475"/>
    </source>
</evidence>
<keyword evidence="4 8" id="KW-0812">Transmembrane</keyword>
<keyword evidence="6 9" id="KW-0472">Membrane</keyword>
<dbReference type="InterPro" id="IPR045324">
    <property type="entry name" value="Small_multidrug_res"/>
</dbReference>
<comment type="similarity">
    <text evidence="7 8">Belongs to the drug/metabolite transporter (DMT) superfamily. Small multidrug resistance (SMR) (TC 2.A.7.1) family.</text>
</comment>
<dbReference type="GO" id="GO:1990961">
    <property type="term" value="P:xenobiotic detoxification by transmembrane export across the plasma membrane"/>
    <property type="evidence" value="ECO:0007669"/>
    <property type="project" value="UniProtKB-ARBA"/>
</dbReference>
<dbReference type="GO" id="GO:0031460">
    <property type="term" value="P:glycine betaine transport"/>
    <property type="evidence" value="ECO:0007669"/>
    <property type="project" value="TreeGrafter"/>
</dbReference>
<keyword evidence="2" id="KW-0813">Transport</keyword>
<dbReference type="AlphaFoldDB" id="A0A2S9Q4W5"/>
<dbReference type="PANTHER" id="PTHR30561:SF1">
    <property type="entry name" value="MULTIDRUG TRANSPORTER EMRE"/>
    <property type="match status" value="1"/>
</dbReference>
<evidence type="ECO:0000256" key="8">
    <source>
        <dbReference type="RuleBase" id="RU003942"/>
    </source>
</evidence>
<evidence type="ECO:0000313" key="10">
    <source>
        <dbReference type="EMBL" id="PRH84403.1"/>
    </source>
</evidence>
<dbReference type="Proteomes" id="UP000237682">
    <property type="component" value="Unassembled WGS sequence"/>
</dbReference>
<feature type="transmembrane region" description="Helical" evidence="9">
    <location>
        <begin position="34"/>
        <end position="55"/>
    </location>
</feature>
<dbReference type="Pfam" id="PF00893">
    <property type="entry name" value="Multi_Drug_Res"/>
    <property type="match status" value="1"/>
</dbReference>
<proteinExistence type="inferred from homology"/>
<keyword evidence="5 9" id="KW-1133">Transmembrane helix</keyword>
<feature type="transmembrane region" description="Helical" evidence="9">
    <location>
        <begin position="89"/>
        <end position="108"/>
    </location>
</feature>
<evidence type="ECO:0000256" key="1">
    <source>
        <dbReference type="ARBA" id="ARBA00004651"/>
    </source>
</evidence>
<dbReference type="Gene3D" id="1.10.3730.20">
    <property type="match status" value="1"/>
</dbReference>
<dbReference type="FunFam" id="1.10.3730.20:FF:000001">
    <property type="entry name" value="Quaternary ammonium compound resistance transporter SugE"/>
    <property type="match status" value="1"/>
</dbReference>
<feature type="transmembrane region" description="Helical" evidence="9">
    <location>
        <begin position="62"/>
        <end position="83"/>
    </location>
</feature>
<keyword evidence="11" id="KW-1185">Reference proteome</keyword>
<dbReference type="GO" id="GO:0005886">
    <property type="term" value="C:plasma membrane"/>
    <property type="evidence" value="ECO:0007669"/>
    <property type="project" value="UniProtKB-SubCell"/>
</dbReference>
<accession>A0A2S9Q4W5</accession>
<evidence type="ECO:0000256" key="5">
    <source>
        <dbReference type="ARBA" id="ARBA00022989"/>
    </source>
</evidence>
<evidence type="ECO:0000256" key="6">
    <source>
        <dbReference type="ARBA" id="ARBA00023136"/>
    </source>
</evidence>
<feature type="transmembrane region" description="Helical" evidence="9">
    <location>
        <begin position="7"/>
        <end position="28"/>
    </location>
</feature>
<dbReference type="GO" id="GO:0015220">
    <property type="term" value="F:choline transmembrane transporter activity"/>
    <property type="evidence" value="ECO:0007669"/>
    <property type="project" value="TreeGrafter"/>
</dbReference>
<dbReference type="SUPFAM" id="SSF103481">
    <property type="entry name" value="Multidrug resistance efflux transporter EmrE"/>
    <property type="match status" value="1"/>
</dbReference>
<reference evidence="10 11" key="1">
    <citation type="submission" date="2018-02" db="EMBL/GenBank/DDBJ databases">
        <title>Whole genome sequencing of endophytic bacterium.</title>
        <authorList>
            <person name="Eedara R."/>
            <person name="Podile A.R."/>
        </authorList>
    </citation>
    <scope>NUCLEOTIDE SEQUENCE [LARGE SCALE GENOMIC DNA]</scope>
    <source>
        <strain evidence="10 11">RP1T</strain>
    </source>
</reference>
<protein>
    <submittedName>
        <fullName evidence="10">QacE family quaternary ammonium compound efflux SMR transporter</fullName>
    </submittedName>
</protein>
<name>A0A2S9Q4W5_9HYPH</name>
<keyword evidence="3" id="KW-1003">Cell membrane</keyword>
<evidence type="ECO:0000256" key="2">
    <source>
        <dbReference type="ARBA" id="ARBA00022448"/>
    </source>
</evidence>
<comment type="subcellular location">
    <subcellularLocation>
        <location evidence="1 8">Cell membrane</location>
        <topology evidence="1 8">Multi-pass membrane protein</topology>
    </subcellularLocation>
</comment>
<gene>
    <name evidence="10" type="ORF">C5L14_26485</name>
</gene>
<dbReference type="InterPro" id="IPR037185">
    <property type="entry name" value="EmrE-like"/>
</dbReference>
<dbReference type="EMBL" id="PUEJ01000013">
    <property type="protein sequence ID" value="PRH84403.1"/>
    <property type="molecule type" value="Genomic_DNA"/>
</dbReference>
<evidence type="ECO:0000256" key="9">
    <source>
        <dbReference type="SAM" id="Phobius"/>
    </source>
</evidence>